<dbReference type="AlphaFoldDB" id="A0A151GU56"/>
<feature type="region of interest" description="Disordered" evidence="1">
    <location>
        <begin position="377"/>
        <end position="470"/>
    </location>
</feature>
<feature type="region of interest" description="Disordered" evidence="1">
    <location>
        <begin position="174"/>
        <end position="206"/>
    </location>
</feature>
<gene>
    <name evidence="2" type="ORF">DCS_01745</name>
</gene>
<name>A0A151GU56_DRECN</name>
<feature type="compositionally biased region" description="Basic and acidic residues" evidence="1">
    <location>
        <begin position="439"/>
        <end position="448"/>
    </location>
</feature>
<dbReference type="GeneID" id="63714388"/>
<keyword evidence="3" id="KW-1185">Reference proteome</keyword>
<evidence type="ECO:0000313" key="2">
    <source>
        <dbReference type="EMBL" id="KYK60608.1"/>
    </source>
</evidence>
<dbReference type="EMBL" id="LAYC01000001">
    <property type="protein sequence ID" value="KYK60608.1"/>
    <property type="molecule type" value="Genomic_DNA"/>
</dbReference>
<feature type="compositionally biased region" description="Polar residues" evidence="1">
    <location>
        <begin position="450"/>
        <end position="461"/>
    </location>
</feature>
<feature type="region of interest" description="Disordered" evidence="1">
    <location>
        <begin position="66"/>
        <end position="146"/>
    </location>
</feature>
<accession>A0A151GU56</accession>
<evidence type="ECO:0000313" key="3">
    <source>
        <dbReference type="Proteomes" id="UP000076580"/>
    </source>
</evidence>
<reference evidence="2 3" key="1">
    <citation type="journal article" date="2016" name="Sci. Rep.">
        <title>Insights into Adaptations to a Near-Obligate Nematode Endoparasitic Lifestyle from the Finished Genome of Drechmeria coniospora.</title>
        <authorList>
            <person name="Zhang L."/>
            <person name="Zhou Z."/>
            <person name="Guo Q."/>
            <person name="Fokkens L."/>
            <person name="Miskei M."/>
            <person name="Pocsi I."/>
            <person name="Zhang W."/>
            <person name="Chen M."/>
            <person name="Wang L."/>
            <person name="Sun Y."/>
            <person name="Donzelli B.G."/>
            <person name="Gibson D.M."/>
            <person name="Nelson D.R."/>
            <person name="Luo J.G."/>
            <person name="Rep M."/>
            <person name="Liu H."/>
            <person name="Yang S."/>
            <person name="Wang J."/>
            <person name="Krasnoff S.B."/>
            <person name="Xu Y."/>
            <person name="Molnar I."/>
            <person name="Lin M."/>
        </authorList>
    </citation>
    <scope>NUCLEOTIDE SEQUENCE [LARGE SCALE GENOMIC DNA]</scope>
    <source>
        <strain evidence="2 3">ARSEF 6962</strain>
    </source>
</reference>
<dbReference type="Proteomes" id="UP000076580">
    <property type="component" value="Chromosome 01"/>
</dbReference>
<protein>
    <submittedName>
        <fullName evidence="2">Uncharacterized protein</fullName>
    </submittedName>
</protein>
<sequence>MVTSSTSAPNPSLCCLTGDLDDELLRFANVQSVDSLFVAPVESAAPPKAASKNGVASPLRSGYRRLALPGSIERRNALRGSHSRNHDPHPRPSRPSQDGSLPRPVSPTTFDHQWRELRLRPTFQQFREGRQVRSRPTPPGRDTAEDLRSIFGDNWQGPSHDEQTVRAAYDRIFPAGRSRRAGPPLSSIPLRRATRSSQGGPHSNDLRLRANATLSGTSPTGALYDAWLVRNVRDRRGPAHRHGFDVDGLGDRERSMSPEVWDTLLTTLTPDPQPPSASSSFGSATVPESHGPGPMATIPALAMDIVNVGVPDGQCDSDCGHSDLDMDEDEDVDEDGIDVPGTMPPDSQTRTQTRYGRQHAAPYNLDSIMNGSLGVTSGSTGMSRRRAEPMVGDGISPRDAGRTSSDEMLPESRLPAGTARAPGHRDVVGSLFPWEASEDERGADERRLQPQASAASGQSNGVAGAEDDWSGMQRIVRSLARREDIPDDWWAEAGLSRMLPQDETTNA</sequence>
<dbReference type="RefSeq" id="XP_040659960.1">
    <property type="nucleotide sequence ID" value="XM_040799077.1"/>
</dbReference>
<feature type="region of interest" description="Disordered" evidence="1">
    <location>
        <begin position="270"/>
        <end position="291"/>
    </location>
</feature>
<dbReference type="InParanoid" id="A0A151GU56"/>
<organism evidence="2 3">
    <name type="scientific">Drechmeria coniospora</name>
    <name type="common">Nematophagous fungus</name>
    <name type="synonym">Meria coniospora</name>
    <dbReference type="NCBI Taxonomy" id="98403"/>
    <lineage>
        <taxon>Eukaryota</taxon>
        <taxon>Fungi</taxon>
        <taxon>Dikarya</taxon>
        <taxon>Ascomycota</taxon>
        <taxon>Pezizomycotina</taxon>
        <taxon>Sordariomycetes</taxon>
        <taxon>Hypocreomycetidae</taxon>
        <taxon>Hypocreales</taxon>
        <taxon>Ophiocordycipitaceae</taxon>
        <taxon>Drechmeria</taxon>
    </lineage>
</organism>
<proteinExistence type="predicted"/>
<comment type="caution">
    <text evidence="2">The sequence shown here is derived from an EMBL/GenBank/DDBJ whole genome shotgun (WGS) entry which is preliminary data.</text>
</comment>
<evidence type="ECO:0000256" key="1">
    <source>
        <dbReference type="SAM" id="MobiDB-lite"/>
    </source>
</evidence>